<accession>A0A7S3JVS0</accession>
<dbReference type="AlphaFoldDB" id="A0A7S3JVS0"/>
<feature type="signal peptide" evidence="2">
    <location>
        <begin position="1"/>
        <end position="17"/>
    </location>
</feature>
<feature type="chain" id="PRO_5031571413" evidence="2">
    <location>
        <begin position="18"/>
        <end position="252"/>
    </location>
</feature>
<evidence type="ECO:0000313" key="3">
    <source>
        <dbReference type="EMBL" id="CAE0364695.1"/>
    </source>
</evidence>
<name>A0A7S3JVS0_9STRA</name>
<proteinExistence type="predicted"/>
<protein>
    <submittedName>
        <fullName evidence="3">Uncharacterized protein</fullName>
    </submittedName>
</protein>
<feature type="coiled-coil region" evidence="1">
    <location>
        <begin position="99"/>
        <end position="126"/>
    </location>
</feature>
<sequence length="252" mass="27963">MMRVSFVAIFLLVLTNGYLTPTSVRPRIFSSRKYVSTPELSEVAAQTSILAAIAAIAGWARVESKIGSIENVVEAKLDANTKEVASIADRISIENMSTKEKISELQMQLKDDKSALQEQLSKLEIEFSKTVAITVQKALPTATSETPKFNNLIIPPQRRAEAGGFFNAMAPLPPQALWDGRRLVDPQQVKPYLPSSFLPETDSSPLSKSSFLLTQAEEKSTTNANIKQTGRVRRFLKRTKEKVKDKLLINKK</sequence>
<evidence type="ECO:0000256" key="2">
    <source>
        <dbReference type="SAM" id="SignalP"/>
    </source>
</evidence>
<evidence type="ECO:0000256" key="1">
    <source>
        <dbReference type="SAM" id="Coils"/>
    </source>
</evidence>
<dbReference type="EMBL" id="HBIJ01007699">
    <property type="protein sequence ID" value="CAE0364695.1"/>
    <property type="molecule type" value="Transcribed_RNA"/>
</dbReference>
<gene>
    <name evidence="3" type="ORF">ALAG00032_LOCUS5436</name>
</gene>
<keyword evidence="2" id="KW-0732">Signal</keyword>
<reference evidence="3" key="1">
    <citation type="submission" date="2021-01" db="EMBL/GenBank/DDBJ databases">
        <authorList>
            <person name="Corre E."/>
            <person name="Pelletier E."/>
            <person name="Niang G."/>
            <person name="Scheremetjew M."/>
            <person name="Finn R."/>
            <person name="Kale V."/>
            <person name="Holt S."/>
            <person name="Cochrane G."/>
            <person name="Meng A."/>
            <person name="Brown T."/>
            <person name="Cohen L."/>
        </authorList>
    </citation>
    <scope>NUCLEOTIDE SEQUENCE</scope>
    <source>
        <strain evidence="3">CCMP1510</strain>
    </source>
</reference>
<keyword evidence="1" id="KW-0175">Coiled coil</keyword>
<organism evidence="3">
    <name type="scientific">Aureoumbra lagunensis</name>
    <dbReference type="NCBI Taxonomy" id="44058"/>
    <lineage>
        <taxon>Eukaryota</taxon>
        <taxon>Sar</taxon>
        <taxon>Stramenopiles</taxon>
        <taxon>Ochrophyta</taxon>
        <taxon>Pelagophyceae</taxon>
        <taxon>Pelagomonadales</taxon>
        <taxon>Aureoumbra</taxon>
    </lineage>
</organism>